<accession>A0A163CM10</accession>
<dbReference type="Gene3D" id="3.20.20.70">
    <property type="entry name" value="Aldolase class I"/>
    <property type="match status" value="1"/>
</dbReference>
<name>A0A163CM10_9NEIS</name>
<proteinExistence type="inferred from homology"/>
<dbReference type="Proteomes" id="UP000076625">
    <property type="component" value="Unassembled WGS sequence"/>
</dbReference>
<evidence type="ECO:0000256" key="3">
    <source>
        <dbReference type="ARBA" id="ARBA00023002"/>
    </source>
</evidence>
<dbReference type="InterPro" id="IPR045247">
    <property type="entry name" value="Oye-like"/>
</dbReference>
<dbReference type="GO" id="GO:0010181">
    <property type="term" value="F:FMN binding"/>
    <property type="evidence" value="ECO:0007669"/>
    <property type="project" value="InterPro"/>
</dbReference>
<dbReference type="PANTHER" id="PTHR22893">
    <property type="entry name" value="NADH OXIDOREDUCTASE-RELATED"/>
    <property type="match status" value="1"/>
</dbReference>
<dbReference type="OrthoDB" id="8985337at2"/>
<keyword evidence="6" id="KW-1185">Reference proteome</keyword>
<dbReference type="GO" id="GO:0016628">
    <property type="term" value="F:oxidoreductase activity, acting on the CH-CH group of donors, NAD or NADP as acceptor"/>
    <property type="evidence" value="ECO:0007669"/>
    <property type="project" value="UniProtKB-ARBA"/>
</dbReference>
<comment type="similarity">
    <text evidence="2">Belongs to the NADH:flavin oxidoreductase/NADH oxidase family.</text>
</comment>
<keyword evidence="3" id="KW-0560">Oxidoreductase</keyword>
<sequence>MQLDKLFTPLTVGTTTLPNRVLMAPLTRLRSREPGDVPVPLMAEYYAQRVGAGLIIAEATQISPQGKGYAGAPGIYSEEQVRAWQTITDAVHAKGGRIALQLWHVGRVSHTSLQPDGEAPVAPSAIAAKTNATLRADDGSPVRVPASTPRALETAELADLIEDYRRATDNARRAGFDYVEIHAAHGYLLHQFLASESNRRTDQYGGSIENRARLALEVVDAVVGEWDADHVGIRISPIGVFNGLSEVGAEDDAFYLVEQLARRKLAFLHVSEPDWAGGPAYTDAFRQGLRARYPGVIVAAGGYTAEKAETLIAAGLIDAAAFGRPYIANPDLAERFAAGAELNAPRPEFFYTTGAEGYTDYPTMAA</sequence>
<comment type="caution">
    <text evidence="5">The sequence shown here is derived from an EMBL/GenBank/DDBJ whole genome shotgun (WGS) entry which is preliminary data.</text>
</comment>
<dbReference type="CDD" id="cd02933">
    <property type="entry name" value="OYE_like_FMN"/>
    <property type="match status" value="1"/>
</dbReference>
<dbReference type="PANTHER" id="PTHR22893:SF91">
    <property type="entry name" value="NADPH DEHYDROGENASE 2-RELATED"/>
    <property type="match status" value="1"/>
</dbReference>
<dbReference type="InterPro" id="IPR013785">
    <property type="entry name" value="Aldolase_TIM"/>
</dbReference>
<reference evidence="6" key="1">
    <citation type="submission" date="2016-01" db="EMBL/GenBank/DDBJ databases">
        <title>Draft genome of Chromobacterium sp. F49.</title>
        <authorList>
            <person name="Hong K.W."/>
        </authorList>
    </citation>
    <scope>NUCLEOTIDE SEQUENCE [LARGE SCALE GENOMIC DNA]</scope>
    <source>
        <strain evidence="6">CN10</strain>
    </source>
</reference>
<evidence type="ECO:0000313" key="5">
    <source>
        <dbReference type="EMBL" id="KZE32756.1"/>
    </source>
</evidence>
<dbReference type="RefSeq" id="WP_066611663.1">
    <property type="nucleotide sequence ID" value="NZ_LQQU01000017.1"/>
</dbReference>
<comment type="cofactor">
    <cofactor evidence="1">
        <name>FMN</name>
        <dbReference type="ChEBI" id="CHEBI:58210"/>
    </cofactor>
</comment>
<dbReference type="EMBL" id="LQQU01000017">
    <property type="protein sequence ID" value="KZE32756.1"/>
    <property type="molecule type" value="Genomic_DNA"/>
</dbReference>
<dbReference type="AlphaFoldDB" id="A0A163CM10"/>
<gene>
    <name evidence="5" type="ORF">AVW16_10235</name>
</gene>
<protein>
    <submittedName>
        <fullName evidence="5">Alkene reductase</fullName>
    </submittedName>
</protein>
<organism evidence="5 6">
    <name type="scientific">Crenobacter luteus</name>
    <dbReference type="NCBI Taxonomy" id="1452487"/>
    <lineage>
        <taxon>Bacteria</taxon>
        <taxon>Pseudomonadati</taxon>
        <taxon>Pseudomonadota</taxon>
        <taxon>Betaproteobacteria</taxon>
        <taxon>Neisseriales</taxon>
        <taxon>Neisseriaceae</taxon>
        <taxon>Crenobacter</taxon>
    </lineage>
</organism>
<evidence type="ECO:0000256" key="1">
    <source>
        <dbReference type="ARBA" id="ARBA00001917"/>
    </source>
</evidence>
<evidence type="ECO:0000259" key="4">
    <source>
        <dbReference type="Pfam" id="PF00724"/>
    </source>
</evidence>
<evidence type="ECO:0000313" key="6">
    <source>
        <dbReference type="Proteomes" id="UP000076625"/>
    </source>
</evidence>
<feature type="domain" description="NADH:flavin oxidoreductase/NADH oxidase N-terminal" evidence="4">
    <location>
        <begin position="5"/>
        <end position="342"/>
    </location>
</feature>
<evidence type="ECO:0000256" key="2">
    <source>
        <dbReference type="ARBA" id="ARBA00005979"/>
    </source>
</evidence>
<dbReference type="InterPro" id="IPR001155">
    <property type="entry name" value="OxRdtase_FMN_N"/>
</dbReference>
<dbReference type="NCBIfam" id="NF007899">
    <property type="entry name" value="PRK10605.1"/>
    <property type="match status" value="1"/>
</dbReference>
<dbReference type="GO" id="GO:0005829">
    <property type="term" value="C:cytosol"/>
    <property type="evidence" value="ECO:0007669"/>
    <property type="project" value="TreeGrafter"/>
</dbReference>
<dbReference type="FunFam" id="3.20.20.70:FF:000059">
    <property type="entry name" value="N-ethylmaleimide reductase, FMN-linked"/>
    <property type="match status" value="1"/>
</dbReference>
<dbReference type="STRING" id="1452487.AVW16_10235"/>
<dbReference type="Pfam" id="PF00724">
    <property type="entry name" value="Oxidored_FMN"/>
    <property type="match status" value="1"/>
</dbReference>
<dbReference type="SUPFAM" id="SSF51395">
    <property type="entry name" value="FMN-linked oxidoreductases"/>
    <property type="match status" value="1"/>
</dbReference>